<accession>A0ABU1VTN4</accession>
<evidence type="ECO:0000313" key="2">
    <source>
        <dbReference type="EMBL" id="MDR7119094.1"/>
    </source>
</evidence>
<organism evidence="2 3">
    <name type="scientific">Rheinheimera soli</name>
    <dbReference type="NCBI Taxonomy" id="443616"/>
    <lineage>
        <taxon>Bacteria</taxon>
        <taxon>Pseudomonadati</taxon>
        <taxon>Pseudomonadota</taxon>
        <taxon>Gammaproteobacteria</taxon>
        <taxon>Chromatiales</taxon>
        <taxon>Chromatiaceae</taxon>
        <taxon>Rheinheimera</taxon>
    </lineage>
</organism>
<reference evidence="2 3" key="1">
    <citation type="submission" date="2023-07" db="EMBL/GenBank/DDBJ databases">
        <title>Sorghum-associated microbial communities from plants grown in Nebraska, USA.</title>
        <authorList>
            <person name="Schachtman D."/>
        </authorList>
    </citation>
    <scope>NUCLEOTIDE SEQUENCE [LARGE SCALE GENOMIC DNA]</scope>
    <source>
        <strain evidence="2 3">4138</strain>
    </source>
</reference>
<sequence length="97" mass="10322">MQLIKRVFINYKTLILFIVAAGILAGCATQPVAGQSETEAMSFVMGLIHGFCILFSLIGSYFTDVRIYAFPNSGGWYDIGFVLGAAMFLGGGGASAR</sequence>
<dbReference type="EMBL" id="JAVDWR010000001">
    <property type="protein sequence ID" value="MDR7119094.1"/>
    <property type="molecule type" value="Genomic_DNA"/>
</dbReference>
<feature type="transmembrane region" description="Helical" evidence="1">
    <location>
        <begin position="44"/>
        <end position="63"/>
    </location>
</feature>
<evidence type="ECO:0000313" key="3">
    <source>
        <dbReference type="Proteomes" id="UP001257909"/>
    </source>
</evidence>
<evidence type="ECO:0000256" key="1">
    <source>
        <dbReference type="SAM" id="Phobius"/>
    </source>
</evidence>
<dbReference type="RefSeq" id="WP_310273295.1">
    <property type="nucleotide sequence ID" value="NZ_JAVDWR010000001.1"/>
</dbReference>
<gene>
    <name evidence="2" type="ORF">J2W69_000009</name>
</gene>
<dbReference type="PROSITE" id="PS51257">
    <property type="entry name" value="PROKAR_LIPOPROTEIN"/>
    <property type="match status" value="1"/>
</dbReference>
<keyword evidence="1" id="KW-0812">Transmembrane</keyword>
<feature type="transmembrane region" description="Helical" evidence="1">
    <location>
        <begin position="75"/>
        <end position="96"/>
    </location>
</feature>
<keyword evidence="3" id="KW-1185">Reference proteome</keyword>
<keyword evidence="1" id="KW-0472">Membrane</keyword>
<proteinExistence type="predicted"/>
<protein>
    <recommendedName>
        <fullName evidence="4">DUF423 domain-containing protein</fullName>
    </recommendedName>
</protein>
<name>A0ABU1VTN4_9GAMM</name>
<keyword evidence="1" id="KW-1133">Transmembrane helix</keyword>
<comment type="caution">
    <text evidence="2">The sequence shown here is derived from an EMBL/GenBank/DDBJ whole genome shotgun (WGS) entry which is preliminary data.</text>
</comment>
<dbReference type="Proteomes" id="UP001257909">
    <property type="component" value="Unassembled WGS sequence"/>
</dbReference>
<evidence type="ECO:0008006" key="4">
    <source>
        <dbReference type="Google" id="ProtNLM"/>
    </source>
</evidence>